<dbReference type="SMART" id="SM00255">
    <property type="entry name" value="TIR"/>
    <property type="match status" value="1"/>
</dbReference>
<keyword evidence="1" id="KW-1015">Disulfide bond</keyword>
<keyword evidence="4" id="KW-0812">Transmembrane</keyword>
<dbReference type="Proteomes" id="UP000694845">
    <property type="component" value="Unplaced"/>
</dbReference>
<evidence type="ECO:0000256" key="1">
    <source>
        <dbReference type="ARBA" id="ARBA00023157"/>
    </source>
</evidence>
<dbReference type="GO" id="GO:0007165">
    <property type="term" value="P:signal transduction"/>
    <property type="evidence" value="ECO:0007669"/>
    <property type="project" value="InterPro"/>
</dbReference>
<dbReference type="Gene3D" id="3.40.50.10140">
    <property type="entry name" value="Toll/interleukin-1 receptor homology (TIR) domain"/>
    <property type="match status" value="1"/>
</dbReference>
<keyword evidence="4" id="KW-0472">Membrane</keyword>
<accession>A0A8B7YN03</accession>
<dbReference type="OrthoDB" id="1421090at2759"/>
<name>A0A8B7YN03_ACAPL</name>
<dbReference type="RefSeq" id="XP_022093830.1">
    <property type="nucleotide sequence ID" value="XM_022238138.1"/>
</dbReference>
<keyword evidence="2" id="KW-0325">Glycoprotein</keyword>
<feature type="domain" description="TIR" evidence="6">
    <location>
        <begin position="329"/>
        <end position="465"/>
    </location>
</feature>
<protein>
    <submittedName>
        <fullName evidence="8">Interleukin-18 receptor 1-like isoform X1</fullName>
    </submittedName>
    <submittedName>
        <fullName evidence="9">Interleukin-18 receptor 1-like isoform X2</fullName>
    </submittedName>
</protein>
<gene>
    <name evidence="8 9" type="primary">LOC110981010</name>
</gene>
<dbReference type="AlphaFoldDB" id="A0A8B7YN03"/>
<feature type="signal peptide" evidence="5">
    <location>
        <begin position="1"/>
        <end position="25"/>
    </location>
</feature>
<dbReference type="SUPFAM" id="SSF52200">
    <property type="entry name" value="Toll/Interleukin receptor TIR domain"/>
    <property type="match status" value="1"/>
</dbReference>
<dbReference type="GeneID" id="110981010"/>
<dbReference type="PANTHER" id="PTHR11890">
    <property type="entry name" value="INTERLEUKIN-1 RECEPTOR FAMILY MEMBER"/>
    <property type="match status" value="1"/>
</dbReference>
<dbReference type="InterPro" id="IPR003599">
    <property type="entry name" value="Ig_sub"/>
</dbReference>
<evidence type="ECO:0000256" key="2">
    <source>
        <dbReference type="ARBA" id="ARBA00023180"/>
    </source>
</evidence>
<dbReference type="PRINTS" id="PR01537">
    <property type="entry name" value="INTRLKN1R1F"/>
</dbReference>
<dbReference type="InterPro" id="IPR015621">
    <property type="entry name" value="IL-1_rcpt_fam"/>
</dbReference>
<sequence>MRHKMYGAAVLLSLMATMTTGSIDANNLNVGRTSSISVVTSPGPPTCKLLNVEEGLPLGFKSPQKATVVTVVHQLYVTLDCPSRNFCSMRWLKGYTPVQVNNDIQLDQFNQTLEILRALYSQAGNYTCMVTDGRHTISQTFQLRVIETPWTMEPLPLSADTCINQTAGVGSSAEFFCFFFAGDNSRDVELTWYKRVVSGTWVPVSSLYTKETEYEEVVDYTEKREYSGSGLKETAGKHLYVRQVTEEAYGDYRLEGNNSYGARYTQPLSLTAPPPEPMADLTAVIAATVAVACLLVALVAMAVTWHFVKLDVKIWRKNRFGALEDDDGKTYDAFICYADEDLPFALDIRERLEQADYNVCVGDIDFTPATTLVEEIILALNTSRRCLIVISPDFIRARHSAIQVDVAADQLLHRQIKIVPVVYRAISATDREEMPLLRRILTNVRVVQWDEEAADRSTKQLLVHMPPRRPAVTPPQREGIEERNLLRLSDGNVNGQADGGAPPHLDIAVGCEMNRFLRDIAEMETRHHHANQDQKENALPC</sequence>
<dbReference type="InterPro" id="IPR000157">
    <property type="entry name" value="TIR_dom"/>
</dbReference>
<dbReference type="SMART" id="SM00409">
    <property type="entry name" value="IG"/>
    <property type="match status" value="2"/>
</dbReference>
<dbReference type="KEGG" id="aplc:110981010"/>
<evidence type="ECO:0000313" key="9">
    <source>
        <dbReference type="RefSeq" id="XP_022093830.1"/>
    </source>
</evidence>
<dbReference type="InterPro" id="IPR013783">
    <property type="entry name" value="Ig-like_fold"/>
</dbReference>
<dbReference type="RefSeq" id="XP_022093829.1">
    <property type="nucleotide sequence ID" value="XM_022238137.1"/>
</dbReference>
<keyword evidence="4" id="KW-1133">Transmembrane helix</keyword>
<evidence type="ECO:0000259" key="6">
    <source>
        <dbReference type="PROSITE" id="PS50104"/>
    </source>
</evidence>
<evidence type="ECO:0000313" key="7">
    <source>
        <dbReference type="Proteomes" id="UP000694845"/>
    </source>
</evidence>
<evidence type="ECO:0000313" key="8">
    <source>
        <dbReference type="RefSeq" id="XP_022093829.1"/>
    </source>
</evidence>
<feature type="chain" id="PRO_5044665594" evidence="5">
    <location>
        <begin position="26"/>
        <end position="541"/>
    </location>
</feature>
<dbReference type="PANTHER" id="PTHR11890:SF44">
    <property type="entry name" value="X-LINKED INTERLEUKIN-1 RECEPTOR ACCESSORY PROTEIN-LIKE 2"/>
    <property type="match status" value="1"/>
</dbReference>
<reference evidence="8 9" key="1">
    <citation type="submission" date="2025-04" db="UniProtKB">
        <authorList>
            <consortium name="RefSeq"/>
        </authorList>
    </citation>
    <scope>IDENTIFICATION</scope>
</reference>
<dbReference type="OMA" id="NQTIYAQ"/>
<evidence type="ECO:0000256" key="5">
    <source>
        <dbReference type="SAM" id="SignalP"/>
    </source>
</evidence>
<dbReference type="SUPFAM" id="SSF48726">
    <property type="entry name" value="Immunoglobulin"/>
    <property type="match status" value="2"/>
</dbReference>
<keyword evidence="5" id="KW-0732">Signal</keyword>
<keyword evidence="3" id="KW-0393">Immunoglobulin domain</keyword>
<organism evidence="7 9">
    <name type="scientific">Acanthaster planci</name>
    <name type="common">Crown-of-thorns starfish</name>
    <dbReference type="NCBI Taxonomy" id="133434"/>
    <lineage>
        <taxon>Eukaryota</taxon>
        <taxon>Metazoa</taxon>
        <taxon>Echinodermata</taxon>
        <taxon>Eleutherozoa</taxon>
        <taxon>Asterozoa</taxon>
        <taxon>Asteroidea</taxon>
        <taxon>Valvatacea</taxon>
        <taxon>Valvatida</taxon>
        <taxon>Acanthasteridae</taxon>
        <taxon>Acanthaster</taxon>
    </lineage>
</organism>
<proteinExistence type="predicted"/>
<dbReference type="Pfam" id="PF13676">
    <property type="entry name" value="TIR_2"/>
    <property type="match status" value="1"/>
</dbReference>
<feature type="transmembrane region" description="Helical" evidence="4">
    <location>
        <begin position="283"/>
        <end position="308"/>
    </location>
</feature>
<evidence type="ECO:0000256" key="4">
    <source>
        <dbReference type="SAM" id="Phobius"/>
    </source>
</evidence>
<dbReference type="Gene3D" id="2.60.40.10">
    <property type="entry name" value="Immunoglobulins"/>
    <property type="match status" value="2"/>
</dbReference>
<keyword evidence="7" id="KW-1185">Reference proteome</keyword>
<dbReference type="InterPro" id="IPR035897">
    <property type="entry name" value="Toll_tir_struct_dom_sf"/>
</dbReference>
<evidence type="ECO:0000256" key="3">
    <source>
        <dbReference type="ARBA" id="ARBA00023319"/>
    </source>
</evidence>
<dbReference type="InterPro" id="IPR036179">
    <property type="entry name" value="Ig-like_dom_sf"/>
</dbReference>
<dbReference type="PROSITE" id="PS50104">
    <property type="entry name" value="TIR"/>
    <property type="match status" value="1"/>
</dbReference>